<feature type="non-terminal residue" evidence="2">
    <location>
        <position position="87"/>
    </location>
</feature>
<comment type="caution">
    <text evidence="2">The sequence shown here is derived from an EMBL/GenBank/DDBJ whole genome shotgun (WGS) entry which is preliminary data.</text>
</comment>
<gene>
    <name evidence="2" type="ORF">QX233_22735</name>
</gene>
<dbReference type="AlphaFoldDB" id="A0AAJ1R7S5"/>
<keyword evidence="1" id="KW-0472">Membrane</keyword>
<dbReference type="EMBL" id="JAUHGV010000224">
    <property type="protein sequence ID" value="MDN4015269.1"/>
    <property type="molecule type" value="Genomic_DNA"/>
</dbReference>
<evidence type="ECO:0000313" key="2">
    <source>
        <dbReference type="EMBL" id="MDN4015269.1"/>
    </source>
</evidence>
<proteinExistence type="predicted"/>
<organism evidence="2 3">
    <name type="scientific">Chryseobacterium gambrini</name>
    <dbReference type="NCBI Taxonomy" id="373672"/>
    <lineage>
        <taxon>Bacteria</taxon>
        <taxon>Pseudomonadati</taxon>
        <taxon>Bacteroidota</taxon>
        <taxon>Flavobacteriia</taxon>
        <taxon>Flavobacteriales</taxon>
        <taxon>Weeksellaceae</taxon>
        <taxon>Chryseobacterium group</taxon>
        <taxon>Chryseobacterium</taxon>
    </lineage>
</organism>
<feature type="non-terminal residue" evidence="2">
    <location>
        <position position="1"/>
    </location>
</feature>
<accession>A0AAJ1R7S5</accession>
<feature type="transmembrane region" description="Helical" evidence="1">
    <location>
        <begin position="37"/>
        <end position="66"/>
    </location>
</feature>
<reference evidence="2" key="1">
    <citation type="submission" date="2023-06" db="EMBL/GenBank/DDBJ databases">
        <title>Two Chryseobacterium gambrini strains from China.</title>
        <authorList>
            <person name="Zeng J."/>
            <person name="Wu Y."/>
        </authorList>
    </citation>
    <scope>NUCLEOTIDE SEQUENCE</scope>
    <source>
        <strain evidence="2">SQ219</strain>
    </source>
</reference>
<keyword evidence="1" id="KW-0812">Transmembrane</keyword>
<dbReference type="Proteomes" id="UP001225933">
    <property type="component" value="Unassembled WGS sequence"/>
</dbReference>
<keyword evidence="1" id="KW-1133">Transmembrane helix</keyword>
<sequence>FEFLSRTIDSFVTQVIATTSQQELLGKALVPLLRRSALTVTAVTLGLAYGLLVAVAFHVVLLPAWLTAVGAPAPLPNLDAVGALVWV</sequence>
<name>A0AAJ1R7S5_9FLAO</name>
<evidence type="ECO:0000256" key="1">
    <source>
        <dbReference type="SAM" id="Phobius"/>
    </source>
</evidence>
<protein>
    <submittedName>
        <fullName evidence="2">Uncharacterized protein</fullName>
    </submittedName>
</protein>
<dbReference type="RefSeq" id="WP_290343794.1">
    <property type="nucleotide sequence ID" value="NZ_JAUHGV010000224.1"/>
</dbReference>
<evidence type="ECO:0000313" key="3">
    <source>
        <dbReference type="Proteomes" id="UP001225933"/>
    </source>
</evidence>